<proteinExistence type="predicted"/>
<gene>
    <name evidence="1" type="ORF">KKI46_16940</name>
</gene>
<evidence type="ECO:0008006" key="3">
    <source>
        <dbReference type="Google" id="ProtNLM"/>
    </source>
</evidence>
<sequence>MMNTIKLQIDSIELKFKSIDGTIQSIESFSSQFERGFYLVEHPEKFKDIKVEMYTNSNLGNHTCGFGFNQKDVEWGHYLIDKLVQKWTIIWEWFYQAWIDLKISLDEEQSEINHDNLDWLLDFDDKNSFDKIRNKKLYYDHDLRALIDLEYSLPAIRKVISQVDLYVRKT</sequence>
<dbReference type="Proteomes" id="UP000679498">
    <property type="component" value="Plasmid p1"/>
</dbReference>
<protein>
    <recommendedName>
        <fullName evidence="3">DUF4375 domain-containing protein</fullName>
    </recommendedName>
</protein>
<organism evidence="1 2">
    <name type="scientific">Exiguobacterium acetylicum</name>
    <name type="common">Brevibacterium acetylicum</name>
    <dbReference type="NCBI Taxonomy" id="41170"/>
    <lineage>
        <taxon>Bacteria</taxon>
        <taxon>Bacillati</taxon>
        <taxon>Bacillota</taxon>
        <taxon>Bacilli</taxon>
        <taxon>Bacillales</taxon>
        <taxon>Bacillales Family XII. Incertae Sedis</taxon>
        <taxon>Exiguobacterium</taxon>
    </lineage>
</organism>
<keyword evidence="1" id="KW-0614">Plasmid</keyword>
<evidence type="ECO:0000313" key="1">
    <source>
        <dbReference type="EMBL" id="QWB31818.1"/>
    </source>
</evidence>
<accession>A0ABX8GF21</accession>
<geneLocation type="plasmid" evidence="1 2">
    <name>p1</name>
</geneLocation>
<dbReference type="EMBL" id="CP075898">
    <property type="protein sequence ID" value="QWB31818.1"/>
    <property type="molecule type" value="Genomic_DNA"/>
</dbReference>
<keyword evidence="2" id="KW-1185">Reference proteome</keyword>
<reference evidence="1 2" key="1">
    <citation type="submission" date="2021-05" db="EMBL/GenBank/DDBJ databases">
        <title>Biocontrol using Exiguobacterium acetylicum SI17 against litchi downy blight caused by Peronophythora litchii.</title>
        <authorList>
            <person name="Zheng L."/>
        </authorList>
    </citation>
    <scope>NUCLEOTIDE SEQUENCE [LARGE SCALE GENOMIC DNA]</scope>
    <source>
        <strain evidence="1 2">SI17</strain>
        <plasmid evidence="1 2">p1</plasmid>
    </source>
</reference>
<evidence type="ECO:0000313" key="2">
    <source>
        <dbReference type="Proteomes" id="UP000679498"/>
    </source>
</evidence>
<name>A0ABX8GF21_EXIAC</name>
<dbReference type="GeneID" id="88813390"/>
<dbReference type="RefSeq" id="WP_029343450.1">
    <property type="nucleotide sequence ID" value="NZ_CP075898.1"/>
</dbReference>